<dbReference type="EMBL" id="NSKE01000005">
    <property type="protein sequence ID" value="PAU94308.1"/>
    <property type="molecule type" value="Genomic_DNA"/>
</dbReference>
<protein>
    <submittedName>
        <fullName evidence="1">Uncharacterized protein</fullName>
    </submittedName>
</protein>
<sequence length="63" mass="7162">MYKLTSLFVLITLLALGVWGFIIEPRFLLDVQKHDVEVPNLGSDWEGKKVVLAVLERGVTDFM</sequence>
<dbReference type="Proteomes" id="UP000218831">
    <property type="component" value="Unassembled WGS sequence"/>
</dbReference>
<gene>
    <name evidence="1" type="ORF">CK503_08855</name>
</gene>
<name>A0A2A2GAE7_9BACT</name>
<proteinExistence type="predicted"/>
<dbReference type="RefSeq" id="WP_095606439.1">
    <property type="nucleotide sequence ID" value="NZ_NSKE01000005.1"/>
</dbReference>
<dbReference type="AlphaFoldDB" id="A0A2A2GAE7"/>
<organism evidence="1 2">
    <name type="scientific">Fodinibius salipaludis</name>
    <dbReference type="NCBI Taxonomy" id="2032627"/>
    <lineage>
        <taxon>Bacteria</taxon>
        <taxon>Pseudomonadati</taxon>
        <taxon>Balneolota</taxon>
        <taxon>Balneolia</taxon>
        <taxon>Balneolales</taxon>
        <taxon>Balneolaceae</taxon>
        <taxon>Fodinibius</taxon>
    </lineage>
</organism>
<comment type="caution">
    <text evidence="1">The sequence shown here is derived from an EMBL/GenBank/DDBJ whole genome shotgun (WGS) entry which is preliminary data.</text>
</comment>
<keyword evidence="2" id="KW-1185">Reference proteome</keyword>
<evidence type="ECO:0000313" key="1">
    <source>
        <dbReference type="EMBL" id="PAU94308.1"/>
    </source>
</evidence>
<reference evidence="1 2" key="1">
    <citation type="submission" date="2017-08" db="EMBL/GenBank/DDBJ databases">
        <title>Aliifodinibius alkalisoli sp. nov., isolated from saline alkaline soil.</title>
        <authorList>
            <person name="Liu D."/>
            <person name="Zhang G."/>
        </authorList>
    </citation>
    <scope>NUCLEOTIDE SEQUENCE [LARGE SCALE GENOMIC DNA]</scope>
    <source>
        <strain evidence="1 2">WN023</strain>
    </source>
</reference>
<evidence type="ECO:0000313" key="2">
    <source>
        <dbReference type="Proteomes" id="UP000218831"/>
    </source>
</evidence>
<accession>A0A2A2GAE7</accession>